<accession>A0A0N4WHX9</accession>
<evidence type="ECO:0000313" key="2">
    <source>
        <dbReference type="Proteomes" id="UP000268014"/>
    </source>
</evidence>
<evidence type="ECO:0000313" key="1">
    <source>
        <dbReference type="EMBL" id="VDO40400.1"/>
    </source>
</evidence>
<dbReference type="Proteomes" id="UP000268014">
    <property type="component" value="Unassembled WGS sequence"/>
</dbReference>
<keyword evidence="2" id="KW-1185">Reference proteome</keyword>
<sequence length="58" mass="6705">MSLGEYTRCRTVMKRMTLCTKFQCECLKSTSQPKVLPSLDELNVLFYSIVLVMIKTIL</sequence>
<proteinExistence type="predicted"/>
<evidence type="ECO:0000313" key="3">
    <source>
        <dbReference type="WBParaSite" id="HPLM_0001052301-mRNA-1"/>
    </source>
</evidence>
<dbReference type="AlphaFoldDB" id="A0A0N4WHX9"/>
<dbReference type="WBParaSite" id="HPLM_0001052301-mRNA-1">
    <property type="protein sequence ID" value="HPLM_0001052301-mRNA-1"/>
    <property type="gene ID" value="HPLM_0001052301"/>
</dbReference>
<name>A0A0N4WHX9_HAEPC</name>
<protein>
    <submittedName>
        <fullName evidence="3">Ovule protein</fullName>
    </submittedName>
</protein>
<reference evidence="3" key="1">
    <citation type="submission" date="2017-02" db="UniProtKB">
        <authorList>
            <consortium name="WormBaseParasite"/>
        </authorList>
    </citation>
    <scope>IDENTIFICATION</scope>
</reference>
<gene>
    <name evidence="1" type="ORF">HPLM_LOCUS10515</name>
</gene>
<organism evidence="3">
    <name type="scientific">Haemonchus placei</name>
    <name type="common">Barber's pole worm</name>
    <dbReference type="NCBI Taxonomy" id="6290"/>
    <lineage>
        <taxon>Eukaryota</taxon>
        <taxon>Metazoa</taxon>
        <taxon>Ecdysozoa</taxon>
        <taxon>Nematoda</taxon>
        <taxon>Chromadorea</taxon>
        <taxon>Rhabditida</taxon>
        <taxon>Rhabditina</taxon>
        <taxon>Rhabditomorpha</taxon>
        <taxon>Strongyloidea</taxon>
        <taxon>Trichostrongylidae</taxon>
        <taxon>Haemonchus</taxon>
    </lineage>
</organism>
<reference evidence="1 2" key="2">
    <citation type="submission" date="2018-11" db="EMBL/GenBank/DDBJ databases">
        <authorList>
            <consortium name="Pathogen Informatics"/>
        </authorList>
    </citation>
    <scope>NUCLEOTIDE SEQUENCE [LARGE SCALE GENOMIC DNA]</scope>
    <source>
        <strain evidence="1 2">MHpl1</strain>
    </source>
</reference>
<dbReference type="EMBL" id="UZAF01017319">
    <property type="protein sequence ID" value="VDO40400.1"/>
    <property type="molecule type" value="Genomic_DNA"/>
</dbReference>